<sequence>MKTEVPAEIKATLPPSFWGKVLGMTPVVMTVIATLLAGLASSEMTKAQYQRALGAQQQAKAGDQWGFFQAKRLRGAIQSGTLDVMQLTTRENAIDEAGLRALAATLPKPEPSQQALNYLLAGRLPEFAAAPAFSEQVQAALAALDGDLTDPVEKQRIDAPKPKEVAAALKTAQEHARAFDRLMQPIVDGGDALGELLEPTTTQHPELGRDFAVLRLRYSSMRYDAEARLNQRIAVLHELQVRQSNLAAERHHRRSTRFFFGMLGAQAAVIIATLAMAARARNLLWSLAAAAGVGALLFAGYVFLFI</sequence>
<dbReference type="KEGG" id="ote:Oter_2211"/>
<name>B1ZPP1_OPITP</name>
<feature type="transmembrane region" description="Helical" evidence="1">
    <location>
        <begin position="21"/>
        <end position="41"/>
    </location>
</feature>
<evidence type="ECO:0008006" key="4">
    <source>
        <dbReference type="Google" id="ProtNLM"/>
    </source>
</evidence>
<reference evidence="2 3" key="1">
    <citation type="journal article" date="2011" name="J. Bacteriol.">
        <title>Genome sequence of the verrucomicrobium Opitutus terrae PB90-1, an abundant inhabitant of rice paddy soil ecosystems.</title>
        <authorList>
            <person name="van Passel M.W."/>
            <person name="Kant R."/>
            <person name="Palva A."/>
            <person name="Copeland A."/>
            <person name="Lucas S."/>
            <person name="Lapidus A."/>
            <person name="Glavina del Rio T."/>
            <person name="Pitluck S."/>
            <person name="Goltsman E."/>
            <person name="Clum A."/>
            <person name="Sun H."/>
            <person name="Schmutz J."/>
            <person name="Larimer F.W."/>
            <person name="Land M.L."/>
            <person name="Hauser L."/>
            <person name="Kyrpides N."/>
            <person name="Mikhailova N."/>
            <person name="Richardson P.P."/>
            <person name="Janssen P.H."/>
            <person name="de Vos W.M."/>
            <person name="Smidt H."/>
        </authorList>
    </citation>
    <scope>NUCLEOTIDE SEQUENCE [LARGE SCALE GENOMIC DNA]</scope>
    <source>
        <strain evidence="3">DSM 11246 / JCM 15787 / PB90-1</strain>
    </source>
</reference>
<gene>
    <name evidence="2" type="ordered locus">Oter_2211</name>
</gene>
<evidence type="ECO:0000256" key="1">
    <source>
        <dbReference type="SAM" id="Phobius"/>
    </source>
</evidence>
<dbReference type="AlphaFoldDB" id="B1ZPP1"/>
<organism evidence="2 3">
    <name type="scientific">Opitutus terrae (strain DSM 11246 / JCM 15787 / PB90-1)</name>
    <dbReference type="NCBI Taxonomy" id="452637"/>
    <lineage>
        <taxon>Bacteria</taxon>
        <taxon>Pseudomonadati</taxon>
        <taxon>Verrucomicrobiota</taxon>
        <taxon>Opitutia</taxon>
        <taxon>Opitutales</taxon>
        <taxon>Opitutaceae</taxon>
        <taxon>Opitutus</taxon>
    </lineage>
</organism>
<evidence type="ECO:0000313" key="2">
    <source>
        <dbReference type="EMBL" id="ACB75494.1"/>
    </source>
</evidence>
<keyword evidence="1" id="KW-1133">Transmembrane helix</keyword>
<dbReference type="RefSeq" id="WP_012375031.1">
    <property type="nucleotide sequence ID" value="NC_010571.1"/>
</dbReference>
<dbReference type="Proteomes" id="UP000007013">
    <property type="component" value="Chromosome"/>
</dbReference>
<dbReference type="HOGENOM" id="CLU_908633_0_0_0"/>
<keyword evidence="1" id="KW-0812">Transmembrane</keyword>
<dbReference type="OrthoDB" id="194126at2"/>
<evidence type="ECO:0000313" key="3">
    <source>
        <dbReference type="Proteomes" id="UP000007013"/>
    </source>
</evidence>
<keyword evidence="3" id="KW-1185">Reference proteome</keyword>
<accession>B1ZPP1</accession>
<feature type="transmembrane region" description="Helical" evidence="1">
    <location>
        <begin position="283"/>
        <end position="304"/>
    </location>
</feature>
<dbReference type="EMBL" id="CP001032">
    <property type="protein sequence ID" value="ACB75494.1"/>
    <property type="molecule type" value="Genomic_DNA"/>
</dbReference>
<keyword evidence="1" id="KW-0472">Membrane</keyword>
<feature type="transmembrane region" description="Helical" evidence="1">
    <location>
        <begin position="258"/>
        <end position="277"/>
    </location>
</feature>
<protein>
    <recommendedName>
        <fullName evidence="4">Transmembrane protein</fullName>
    </recommendedName>
</protein>
<proteinExistence type="predicted"/>
<dbReference type="eggNOG" id="ENOG502ZJNH">
    <property type="taxonomic scope" value="Bacteria"/>
</dbReference>